<sequence length="257" mass="27288">MLISSPAPIIAALQLPPFKGVQPRSIAWYEDFLFSNASIFVDAGITSIKVQDETREPGSASIQTVARMSALGSAFRKQFPKTELGIIVQAHDGEAPLAIADAADAHWVRLKIFVGAAVNAEGMRNALNVSATQYRAAIGRPDIKIYADVHDRTCQPLAPVANETAALWAQNMGADVLVITGLSFEDSILRVHAARAAGVKRPIVIGGSVTAGNVRAALDAADSVIVSTALLRDGAAHDDFNLWDKDKIARLIDAAKL</sequence>
<accession>A0A0F5PVU8</accession>
<gene>
    <name evidence="3" type="ORF">SAMN04488059_12933</name>
    <name evidence="2" type="ORF">WH91_12040</name>
</gene>
<protein>
    <submittedName>
        <fullName evidence="3">Uncharacterized protein</fullName>
    </submittedName>
</protein>
<evidence type="ECO:0000313" key="4">
    <source>
        <dbReference type="Proteomes" id="UP000033519"/>
    </source>
</evidence>
<dbReference type="SUPFAM" id="SSF51366">
    <property type="entry name" value="Ribulose-phoshate binding barrel"/>
    <property type="match status" value="1"/>
</dbReference>
<dbReference type="OrthoDB" id="7375980at2"/>
<dbReference type="STRING" id="728005.SAMN04488059_12933"/>
<dbReference type="Proteomes" id="UP000033519">
    <property type="component" value="Unassembled WGS sequence"/>
</dbReference>
<dbReference type="PANTHER" id="PTHR21381:SF3">
    <property type="entry name" value="SGC REGION PROTEIN SGCQ-RELATED"/>
    <property type="match status" value="1"/>
</dbReference>
<evidence type="ECO:0000256" key="1">
    <source>
        <dbReference type="ARBA" id="ARBA00006007"/>
    </source>
</evidence>
<dbReference type="InterPro" id="IPR005137">
    <property type="entry name" value="BtpA"/>
</dbReference>
<comment type="similarity">
    <text evidence="1">Belongs to the BtpA family.</text>
</comment>
<dbReference type="RefSeq" id="WP_046171252.1">
    <property type="nucleotide sequence ID" value="NZ_FOMB01000029.1"/>
</dbReference>
<reference evidence="2 4" key="1">
    <citation type="submission" date="2015-03" db="EMBL/GenBank/DDBJ databases">
        <authorList>
            <person name="Lepp D."/>
            <person name="Hassan Y.I."/>
            <person name="Li X.-Z."/>
            <person name="Zhou T."/>
        </authorList>
    </citation>
    <scope>NUCLEOTIDE SEQUENCE [LARGE SCALE GENOMIC DNA]</scope>
    <source>
        <strain evidence="2 4">Cr7-05</strain>
    </source>
</reference>
<dbReference type="EMBL" id="LAPV01000127">
    <property type="protein sequence ID" value="KKC32812.1"/>
    <property type="molecule type" value="Genomic_DNA"/>
</dbReference>
<reference evidence="3 5" key="2">
    <citation type="submission" date="2016-10" db="EMBL/GenBank/DDBJ databases">
        <authorList>
            <person name="de Groot N.N."/>
        </authorList>
    </citation>
    <scope>NUCLEOTIDE SEQUENCE [LARGE SCALE GENOMIC DNA]</scope>
    <source>
        <strain evidence="3 5">CGMCC 1.10210</strain>
    </source>
</reference>
<dbReference type="Pfam" id="PF03437">
    <property type="entry name" value="BtpA"/>
    <property type="match status" value="1"/>
</dbReference>
<evidence type="ECO:0000313" key="2">
    <source>
        <dbReference type="EMBL" id="KKC32812.1"/>
    </source>
</evidence>
<dbReference type="AlphaFoldDB" id="A0A0F5PVU8"/>
<dbReference type="PATRIC" id="fig|728005.3.peg.558"/>
<dbReference type="EMBL" id="FOMB01000029">
    <property type="protein sequence ID" value="SFD21589.1"/>
    <property type="molecule type" value="Genomic_DNA"/>
</dbReference>
<dbReference type="Proteomes" id="UP000182258">
    <property type="component" value="Unassembled WGS sequence"/>
</dbReference>
<dbReference type="PANTHER" id="PTHR21381">
    <property type="entry name" value="ZGC:162297"/>
    <property type="match status" value="1"/>
</dbReference>
<dbReference type="InterPro" id="IPR011060">
    <property type="entry name" value="RibuloseP-bd_barrel"/>
</dbReference>
<proteinExistence type="inferred from homology"/>
<keyword evidence="4" id="KW-1185">Reference proteome</keyword>
<evidence type="ECO:0000313" key="5">
    <source>
        <dbReference type="Proteomes" id="UP000182258"/>
    </source>
</evidence>
<evidence type="ECO:0000313" key="3">
    <source>
        <dbReference type="EMBL" id="SFD21589.1"/>
    </source>
</evidence>
<name>A0A0F5PVU8_9HYPH</name>
<organism evidence="3 5">
    <name type="scientific">Devosia psychrophila</name>
    <dbReference type="NCBI Taxonomy" id="728005"/>
    <lineage>
        <taxon>Bacteria</taxon>
        <taxon>Pseudomonadati</taxon>
        <taxon>Pseudomonadota</taxon>
        <taxon>Alphaproteobacteria</taxon>
        <taxon>Hyphomicrobiales</taxon>
        <taxon>Devosiaceae</taxon>
        <taxon>Devosia</taxon>
    </lineage>
</organism>